<dbReference type="AlphaFoldDB" id="A0AAW4YSG7"/>
<keyword evidence="4 7" id="KW-0812">Transmembrane</keyword>
<organism evidence="8 9">
    <name type="scientific">Billgrantia desiderata</name>
    <dbReference type="NCBI Taxonomy" id="52021"/>
    <lineage>
        <taxon>Bacteria</taxon>
        <taxon>Pseudomonadati</taxon>
        <taxon>Pseudomonadota</taxon>
        <taxon>Gammaproteobacteria</taxon>
        <taxon>Oceanospirillales</taxon>
        <taxon>Halomonadaceae</taxon>
        <taxon>Billgrantia</taxon>
    </lineage>
</organism>
<evidence type="ECO:0000256" key="5">
    <source>
        <dbReference type="ARBA" id="ARBA00022989"/>
    </source>
</evidence>
<evidence type="ECO:0000313" key="8">
    <source>
        <dbReference type="EMBL" id="MCE8051045.1"/>
    </source>
</evidence>
<sequence length="172" mass="19793">MTRRRLLPIRFGDWRGWAGRLALLALLWWMLGGGEAESWRWGVPAIIAAALVMPTPDLPLRPLAWLRLLTLALWLGLRGGIEVAWLACRPRMQLDTRVIEHRWQRLDDTSGRLLMATLINLLPGTLTVRIDSDRLQVHVLHYRHGIVAMLQRLERHVEALFGGRHRRKESAA</sequence>
<comment type="caution">
    <text evidence="8">The sequence shown here is derived from an EMBL/GenBank/DDBJ whole genome shotgun (WGS) entry which is preliminary data.</text>
</comment>
<reference evidence="8" key="2">
    <citation type="journal article" date="2021" name="Front. Microbiol.">
        <title>Aerobic Denitrification and Heterotrophic Sulfur Oxidation in the Genus Halomonas Revealed by Six Novel Species Characterizations and Genome-Based Analysis.</title>
        <authorList>
            <person name="Wang L."/>
            <person name="Shao Z."/>
        </authorList>
    </citation>
    <scope>NUCLEOTIDE SEQUENCE</scope>
    <source>
        <strain evidence="8">MCCC 1A05776</strain>
    </source>
</reference>
<keyword evidence="5 7" id="KW-1133">Transmembrane helix</keyword>
<gene>
    <name evidence="8" type="ORF">HOP61_07055</name>
</gene>
<dbReference type="InterPro" id="IPR002758">
    <property type="entry name" value="Cation_antiport_E"/>
</dbReference>
<dbReference type="GO" id="GO:0008324">
    <property type="term" value="F:monoatomic cation transmembrane transporter activity"/>
    <property type="evidence" value="ECO:0007669"/>
    <property type="project" value="InterPro"/>
</dbReference>
<protein>
    <submittedName>
        <fullName evidence="8">Cation:proton antiporter</fullName>
    </submittedName>
</protein>
<dbReference type="PANTHER" id="PTHR34584">
    <property type="entry name" value="NA(+)/H(+) ANTIPORTER SUBUNIT E1"/>
    <property type="match status" value="1"/>
</dbReference>
<evidence type="ECO:0000256" key="2">
    <source>
        <dbReference type="ARBA" id="ARBA00006228"/>
    </source>
</evidence>
<reference evidence="8" key="1">
    <citation type="submission" date="2020-05" db="EMBL/GenBank/DDBJ databases">
        <authorList>
            <person name="Wang L."/>
            <person name="Shao Z."/>
        </authorList>
    </citation>
    <scope>NUCLEOTIDE SEQUENCE</scope>
    <source>
        <strain evidence="8">MCCC 1A05776</strain>
    </source>
</reference>
<evidence type="ECO:0000256" key="4">
    <source>
        <dbReference type="ARBA" id="ARBA00022692"/>
    </source>
</evidence>
<evidence type="ECO:0000256" key="7">
    <source>
        <dbReference type="SAM" id="Phobius"/>
    </source>
</evidence>
<comment type="similarity">
    <text evidence="2">Belongs to the CPA3 antiporters (TC 2.A.63) subunit E family.</text>
</comment>
<evidence type="ECO:0000256" key="6">
    <source>
        <dbReference type="ARBA" id="ARBA00023136"/>
    </source>
</evidence>
<accession>A0AAW4YSG7</accession>
<dbReference type="Pfam" id="PF01899">
    <property type="entry name" value="MNHE"/>
    <property type="match status" value="1"/>
</dbReference>
<dbReference type="Proteomes" id="UP001320178">
    <property type="component" value="Unassembled WGS sequence"/>
</dbReference>
<dbReference type="EMBL" id="JABFTS010000002">
    <property type="protein sequence ID" value="MCE8051045.1"/>
    <property type="molecule type" value="Genomic_DNA"/>
</dbReference>
<keyword evidence="3" id="KW-1003">Cell membrane</keyword>
<evidence type="ECO:0000256" key="3">
    <source>
        <dbReference type="ARBA" id="ARBA00022475"/>
    </source>
</evidence>
<dbReference type="RefSeq" id="WP_234238984.1">
    <property type="nucleotide sequence ID" value="NZ_JABFTS010000002.1"/>
</dbReference>
<evidence type="ECO:0000256" key="1">
    <source>
        <dbReference type="ARBA" id="ARBA00004651"/>
    </source>
</evidence>
<proteinExistence type="inferred from homology"/>
<keyword evidence="6 7" id="KW-0472">Membrane</keyword>
<feature type="transmembrane region" description="Helical" evidence="7">
    <location>
        <begin position="64"/>
        <end position="87"/>
    </location>
</feature>
<name>A0AAW4YSG7_9GAMM</name>
<evidence type="ECO:0000313" key="9">
    <source>
        <dbReference type="Proteomes" id="UP001320178"/>
    </source>
</evidence>
<comment type="subcellular location">
    <subcellularLocation>
        <location evidence="1">Cell membrane</location>
        <topology evidence="1">Multi-pass membrane protein</topology>
    </subcellularLocation>
</comment>
<dbReference type="GO" id="GO:0005886">
    <property type="term" value="C:plasma membrane"/>
    <property type="evidence" value="ECO:0007669"/>
    <property type="project" value="UniProtKB-SubCell"/>
</dbReference>
<dbReference type="PANTHER" id="PTHR34584:SF1">
    <property type="entry name" value="NA(+)_H(+) ANTIPORTER SUBUNIT E1"/>
    <property type="match status" value="1"/>
</dbReference>